<feature type="compositionally biased region" description="Polar residues" evidence="1">
    <location>
        <begin position="267"/>
        <end position="277"/>
    </location>
</feature>
<feature type="compositionally biased region" description="Basic and acidic residues" evidence="1">
    <location>
        <begin position="1092"/>
        <end position="1113"/>
    </location>
</feature>
<feature type="region of interest" description="Disordered" evidence="1">
    <location>
        <begin position="2136"/>
        <end position="2155"/>
    </location>
</feature>
<feature type="region of interest" description="Disordered" evidence="1">
    <location>
        <begin position="2360"/>
        <end position="2394"/>
    </location>
</feature>
<feature type="compositionally biased region" description="Low complexity" evidence="1">
    <location>
        <begin position="1652"/>
        <end position="1668"/>
    </location>
</feature>
<dbReference type="PANTHER" id="PTHR34491">
    <property type="entry name" value="A-TYPE INCLUSION PROTEIN, PUTATIVE-RELATED"/>
    <property type="match status" value="1"/>
</dbReference>
<feature type="region of interest" description="Disordered" evidence="1">
    <location>
        <begin position="3069"/>
        <end position="3156"/>
    </location>
</feature>
<feature type="compositionally biased region" description="Basic and acidic residues" evidence="1">
    <location>
        <begin position="1904"/>
        <end position="1913"/>
    </location>
</feature>
<feature type="region of interest" description="Disordered" evidence="1">
    <location>
        <begin position="2567"/>
        <end position="2613"/>
    </location>
</feature>
<protein>
    <submittedName>
        <fullName evidence="2">Uncharacterized protein</fullName>
    </submittedName>
</protein>
<gene>
    <name evidence="2" type="ORF">BN1204_054970</name>
</gene>
<feature type="region of interest" description="Disordered" evidence="1">
    <location>
        <begin position="258"/>
        <end position="277"/>
    </location>
</feature>
<feature type="compositionally biased region" description="Polar residues" evidence="1">
    <location>
        <begin position="2601"/>
        <end position="2612"/>
    </location>
</feature>
<feature type="compositionally biased region" description="Basic residues" evidence="1">
    <location>
        <begin position="1204"/>
        <end position="1216"/>
    </location>
</feature>
<accession>A0A0F7ULB0</accession>
<feature type="region of interest" description="Disordered" evidence="1">
    <location>
        <begin position="2992"/>
        <end position="3011"/>
    </location>
</feature>
<feature type="compositionally biased region" description="Basic and acidic residues" evidence="1">
    <location>
        <begin position="2823"/>
        <end position="2840"/>
    </location>
</feature>
<feature type="compositionally biased region" description="Low complexity" evidence="1">
    <location>
        <begin position="1467"/>
        <end position="1486"/>
    </location>
</feature>
<feature type="compositionally biased region" description="Low complexity" evidence="1">
    <location>
        <begin position="180"/>
        <end position="196"/>
    </location>
</feature>
<feature type="region of interest" description="Disordered" evidence="1">
    <location>
        <begin position="1694"/>
        <end position="1974"/>
    </location>
</feature>
<feature type="compositionally biased region" description="Basic and acidic residues" evidence="1">
    <location>
        <begin position="1938"/>
        <end position="1953"/>
    </location>
</feature>
<feature type="compositionally biased region" description="Basic and acidic residues" evidence="1">
    <location>
        <begin position="1963"/>
        <end position="1974"/>
    </location>
</feature>
<feature type="region of interest" description="Disordered" evidence="1">
    <location>
        <begin position="860"/>
        <end position="1116"/>
    </location>
</feature>
<feature type="region of interest" description="Disordered" evidence="1">
    <location>
        <begin position="2207"/>
        <end position="2263"/>
    </location>
</feature>
<feature type="region of interest" description="Disordered" evidence="1">
    <location>
        <begin position="1134"/>
        <end position="1234"/>
    </location>
</feature>
<feature type="region of interest" description="Disordered" evidence="1">
    <location>
        <begin position="710"/>
        <end position="733"/>
    </location>
</feature>
<name>A0A0F7ULB0_NEOCL</name>
<feature type="compositionally biased region" description="Basic residues" evidence="1">
    <location>
        <begin position="1560"/>
        <end position="1570"/>
    </location>
</feature>
<dbReference type="EMBL" id="LN714486">
    <property type="protein sequence ID" value="CEL69796.1"/>
    <property type="molecule type" value="Genomic_DNA"/>
</dbReference>
<dbReference type="PANTHER" id="PTHR34491:SF74">
    <property type="entry name" value="DUF4456 DOMAIN-CONTAINING PROTEIN"/>
    <property type="match status" value="1"/>
</dbReference>
<feature type="compositionally biased region" description="Polar residues" evidence="1">
    <location>
        <begin position="1789"/>
        <end position="1800"/>
    </location>
</feature>
<feature type="region of interest" description="Disordered" evidence="1">
    <location>
        <begin position="172"/>
        <end position="228"/>
    </location>
</feature>
<feature type="compositionally biased region" description="Low complexity" evidence="1">
    <location>
        <begin position="1217"/>
        <end position="1234"/>
    </location>
</feature>
<feature type="compositionally biased region" description="Low complexity" evidence="1">
    <location>
        <begin position="1741"/>
        <end position="1750"/>
    </location>
</feature>
<evidence type="ECO:0000313" key="2">
    <source>
        <dbReference type="EMBL" id="CEL69796.1"/>
    </source>
</evidence>
<feature type="region of interest" description="Disordered" evidence="1">
    <location>
        <begin position="457"/>
        <end position="486"/>
    </location>
</feature>
<feature type="region of interest" description="Disordered" evidence="1">
    <location>
        <begin position="1410"/>
        <end position="1513"/>
    </location>
</feature>
<feature type="compositionally biased region" description="Polar residues" evidence="1">
    <location>
        <begin position="1630"/>
        <end position="1643"/>
    </location>
</feature>
<feature type="compositionally biased region" description="Low complexity" evidence="1">
    <location>
        <begin position="2769"/>
        <end position="2782"/>
    </location>
</feature>
<proteinExistence type="predicted"/>
<feature type="compositionally biased region" description="Low complexity" evidence="1">
    <location>
        <begin position="2666"/>
        <end position="2678"/>
    </location>
</feature>
<sequence length="3618" mass="392512">MMPGGSPVPSPAPRTGLLYRPNPASKFLEALKRHTEEAENKKLFDSVPLFPLPSATSTVYTDTVVTIHPLGASTARLEVWNPKQPAYPILLLWVSLGTKLGVPQNRYVVRVSSRLLHPQSKRVLVGAALSTAAVHPIFAAHNFLVVRLPAETNSGSGKEGDYQTYLLEKEVPSAAPPKPTSTRATRPAPPASQSSPFLSPGRVPGGRSAGANFGVEPDASGAVGNSVTPRFPSARSVVSLQIPESSSAPFSAFRSAAPVPSAFPRPTGQSSQREQGGTTHIERSILEHINDIARCSSGSLGGGRPTLELAAFLQGDPQARLHWTSLPYLRADGPPGTVAARPYCVETAPIDFGHPGQRTSDLHGHLKAIEETFEEEREARKAKREKLRARSAECRDESKAQSKAEKKLEAKHSRDPAASAPSQMAPGAYTLDTGSAGPGTPSFADVGRGQYFLSTPVSPSGSYRGDSARMSRRGAPSPLMSERSMGSRADQAFYSRGYDSMVREKSGVHWRDEDAYFREGLSGDLGSSVSRLYTGRQSRSAGWMPARSFGSSFDTTRSFTGMGVGKDRSFRATSNDYSSTDEGDREAWPSGDFAEGWAVFERARRRWLRRRPRDEDDESGEDGGRLPNPAMPSPVLLNYLQRMQLKEQRLKDRIAALNRAVPSQETKVAFDSLFGRWMKATKPPVSVAIDDLVDQLLYTIPAGTFLAGRASKARSLRPRENHRGQAKRVDTETGVRSRLQFYEDLAEKLETKQRRDREVEKKKKAKADNQSDGPKQGTRRPLTERVFGQHLGSETEPQQRPSDPSFATRSQALLARRRATSSARPQPDWSPRTVSHSASLVRFEAPSPLFTASPAHGRAFFEDAGGRSLPSPESAPGKTQQRRRPGEHAREETACATAKPRGGSAPRLAPAPRTLMDWKKGGRGSESDVAERVQVPWASDHELDCGDTSISSESGDLPRGVAGASAVRRTSREKRRSGDGQREKRVESDDAEATRGPSVDRGDTRGASPLAWSRAGPRGGARVRSHRSRTSDGDKRFQTLSLLLPESAQGDGGRAALKIHVELSVNPDGGPAEGGATRGTEGRSRGRSRGGCRGEKREAENAWHTPEKGEGAQDSRASVSRSLLECSTSASFSSASFVSPRRQPRSPRCHRLAPWTEPEKKVRQRTASSSIKRHRVSLSSTQDSVTASSLCDRNVAAKASPPRTARRLRRVVKHSRLASSSSSRLPSSSVSPALSSRDVSLDSISSVSASTCSPLSTSSLLSFLPDVPPPVPARRRGNASSPLSRQDQRDVEEADAWHDCSSVSSLWSSHASFIASASQADDACSSFSASWHTFSSRARRRADLARSTCSGAASSRRRGVHLFQSSAIHLQCPPAHDFSPRHEDSCTSCSFPSSPPSELRGGSLRHRTAFVSSHGSARSPSFSSGSRGSSQSFAARRQSSSSLLPLRDSPRYDIQSVRSFSPPPASPGASSPSRPFSPLFPSCRSFQSVTSSVPDAPPSASRPTRCRLRSNSRASSCVDDEATYARDEERWRRFTAALQSITRDLAGLSGPSREGSPASRRQKSRRRRWGARSDSPDTSRQGTSDKTRASPLWKREWARTASMGVAPRSHPSVRAAGSRLHRLADPPTPVSSRESSTRGLSTNRESEGSWFSTRGSSMQSSPSSSLSSPAFRSDALRASHKDEVLADANHEAVRLSTARSRTQPRPTAYTKDSLFYSAPPSVRVHGQGETVPQDQGATRQPPAASPSSPSKAGEPGVSKHVAVPAELRASPTAAKAKGEPLQKGGQDASPASTADPQATDQQAGVAQVPQASQQPARKGPPPKKPLPKYKAKTKLPAPPALRECVRSLSFRSFSRMQSEKKEQANAASNQAEADDQAGGASETAPPTSDPQGAPSKAAAGKTAESLKDAKKEASQGAEAGKAGVPKEESRQEASASPGEKEKARPTEPGEDKGGATAPVAATGEREKPQEDENLRKAIAAAEKGKREADAAFEAVMRWTDVYRNQMEAKELNKPPTAKSAEQTDAVPGRDHLLVSSAEIEQAASAMAAAKERRRRASVSTSPSSGYARASSVPLEVNVPFHPLRKKPVPTKAPSPTNLLPSRPPKSRAKQRSVPDTPLEKCLRGINEFLTNTSKFPRQTEAMFRGSEGEKKRRELEKQTQLLVEAIRAAADEGGVVYAEKLKELMDAAQDVAHALDVHAASAAEGLRYVERDRGGPSEPEATARDSAKSTQDAGREPASRTKGEKREGRKLRQKQTPAAKRKELVDFCEDQTSNMTVDQIAERANRALYRSVSVILTESLRATRRACFVMDGGFRVWEQLPALPASIPVRPPEEVEDTVTSAVVQFNVLRKRVEKEAKAFEEEGFSDASTEPTTGGGSRFRSRSRREEEGGPSIFGRGVMLREIADRLKSPSETERRRAYRTLEKMLRRCLKETRFASEPVDDDVLGPSEFERQLAMYRAIERNSIMQQLREICISGKIKAEAWVDTDPTSDDDRDSHFTYRSSRVLPTSAVSGEASRDGGIAKARLFTNGGYGAERNLGDFGFGAGAKEAAGMRGGGTVLSLSVPGSPVYHSTPTRSPPKRKSPASTAPFQGNIGKATNRPAQTSRVQTEVRQAPAPFHPPLEELLKQPVVPTNANVYQIVAHAAEDITGPSQAVPRSPPRLDLAPSSLSSQGASSARKGVAPGEISSPRSGVATPPAELYAERVPVSSPVKGGREVSPRDQTGTDVTGATGRERDTSGRRSTSGGVLPLSGDSLRGGGDKGSGRGSGRAWSRSSGRASGANYRGDEVRPGRPPPMRNSTFSDISAVSGMSEHRLPTQLRLDLLEEKRRQKREERERGQSAETAQGDAPWAARQPFPSRLPSAFAHARNVLADPNKVQNKVRGRRTTGVWFQYTDEERQGFKHAREDASKAPDFLLLNVPSKQHGASAQRSRFRHTTSRLRSRTSRSVGLGRAARDGANRRAGSKLHGAKYGPQRGPTVVDERRISNLKFVDPLDFKPPPRKKKLADTDWAKYGRPAPRIAREQREQLRPQVTADADLDAFDWALDKIYHIVVGGHPDEAEKKENEGLLKDASSPDGSPPEDKDKTTTPAEHPGPDGTAPVISVTAASPLEPQSPASPQPPKTPNAVHDHKFVAAATETPFGKLGRPEVPRRPRKSVATQAGLLSTRQATLKLLSTKPLDLSKVQNRHKGAPVPNLSPEELKQLELESDLEDDFSYRSGRPTPGGAACTLLLPPDSKVSAQRLPSPRSERSMLQDLKEGIQRGEEAFPIVGRAADPRVLAKAKREGKQINEETAVLRIQSMWRRRRAQTRNKGSHSALTKRKMVTYNVDPSQQSTRDEVNARVLSKLQMICNEAEKEKVPTVKVPLTLLESLREEITGNEGMPFTQLYEVPGYPGVKGNFDGLWRIWLQQRDRDHQVGAWLTDSAPERVGKGYNLPPSGLWQQEMFNPSFSRSTSPNYPASVGLQPEAPMTDHLGVPTYHVSLRNQASIGVPRGGYPPSGSGYENSALSYDVVRVPDANLFEGVGGAQQQEMFGRERVMTTYPGLSNPMNETSESHLPATIDPGRNPLARVYYGQAANQCDVDNRAIQGPFPGSELNRSFDIFWERMQANDMFSKRT</sequence>
<feature type="region of interest" description="Disordered" evidence="1">
    <location>
        <begin position="1270"/>
        <end position="1292"/>
    </location>
</feature>
<feature type="compositionally biased region" description="Basic and acidic residues" evidence="1">
    <location>
        <begin position="916"/>
        <end position="931"/>
    </location>
</feature>
<reference evidence="2" key="1">
    <citation type="journal article" date="2015" name="PLoS ONE">
        <title>Comprehensive Evaluation of Toxoplasma gondii VEG and Neospora caninum LIV Genomes with Tachyzoite Stage Transcriptome and Proteome Defines Novel Transcript Features.</title>
        <authorList>
            <person name="Ramaprasad A."/>
            <person name="Mourier T."/>
            <person name="Naeem R."/>
            <person name="Malas T.B."/>
            <person name="Moussa E."/>
            <person name="Panigrahi A."/>
            <person name="Vermont S.J."/>
            <person name="Otto T.D."/>
            <person name="Wastling J."/>
            <person name="Pain A."/>
        </authorList>
    </citation>
    <scope>NUCLEOTIDE SEQUENCE</scope>
    <source>
        <strain evidence="2">Liverpool</strain>
    </source>
</reference>
<feature type="region of interest" description="Disordered" evidence="1">
    <location>
        <begin position="2007"/>
        <end position="2028"/>
    </location>
</feature>
<feature type="compositionally biased region" description="Low complexity" evidence="1">
    <location>
        <begin position="814"/>
        <end position="827"/>
    </location>
</feature>
<feature type="compositionally biased region" description="Low complexity" evidence="1">
    <location>
        <begin position="1801"/>
        <end position="1817"/>
    </location>
</feature>
<feature type="compositionally biased region" description="Basic residues" evidence="1">
    <location>
        <begin position="1142"/>
        <end position="1151"/>
    </location>
</feature>
<feature type="region of interest" description="Disordered" evidence="1">
    <location>
        <begin position="753"/>
        <end position="782"/>
    </location>
</feature>
<feature type="compositionally biased region" description="Basic residues" evidence="1">
    <location>
        <begin position="2932"/>
        <end position="2945"/>
    </location>
</feature>
<feature type="compositionally biased region" description="Basic and acidic residues" evidence="1">
    <location>
        <begin position="753"/>
        <end position="769"/>
    </location>
</feature>
<feature type="compositionally biased region" description="Basic and acidic residues" evidence="1">
    <location>
        <begin position="976"/>
        <end position="988"/>
    </location>
</feature>
<feature type="compositionally biased region" description="Basic and acidic residues" evidence="1">
    <location>
        <begin position="2207"/>
        <end position="2247"/>
    </location>
</feature>
<feature type="region of interest" description="Disordered" evidence="1">
    <location>
        <begin position="2045"/>
        <end position="2119"/>
    </location>
</feature>
<feature type="compositionally biased region" description="Basic and acidic residues" evidence="1">
    <location>
        <begin position="717"/>
        <end position="733"/>
    </location>
</feature>
<feature type="region of interest" description="Disordered" evidence="1">
    <location>
        <begin position="610"/>
        <end position="632"/>
    </location>
</feature>
<feature type="compositionally biased region" description="Basic and acidic residues" evidence="1">
    <location>
        <begin position="388"/>
        <end position="415"/>
    </location>
</feature>
<feature type="compositionally biased region" description="Basic and acidic residues" evidence="1">
    <location>
        <begin position="884"/>
        <end position="893"/>
    </location>
</feature>
<feature type="region of interest" description="Disordered" evidence="1">
    <location>
        <begin position="2923"/>
        <end position="2978"/>
    </location>
</feature>
<feature type="region of interest" description="Disordered" evidence="1">
    <location>
        <begin position="373"/>
        <end position="443"/>
    </location>
</feature>
<feature type="compositionally biased region" description="Polar residues" evidence="1">
    <location>
        <begin position="1177"/>
        <end position="1191"/>
    </location>
</feature>
<feature type="compositionally biased region" description="Basic and acidic residues" evidence="1">
    <location>
        <begin position="1583"/>
        <end position="1598"/>
    </location>
</feature>
<feature type="region of interest" description="Disordered" evidence="1">
    <location>
        <begin position="814"/>
        <end position="834"/>
    </location>
</feature>
<evidence type="ECO:0000256" key="1">
    <source>
        <dbReference type="SAM" id="MobiDB-lite"/>
    </source>
</evidence>
<feature type="compositionally biased region" description="Basic and acidic residues" evidence="1">
    <location>
        <begin position="2146"/>
        <end position="2155"/>
    </location>
</feature>
<feature type="region of interest" description="Disordered" evidence="1">
    <location>
        <begin position="2650"/>
        <end position="2857"/>
    </location>
</feature>
<organism evidence="2">
    <name type="scientific">Neospora caninum (strain Liverpool)</name>
    <dbReference type="NCBI Taxonomy" id="572307"/>
    <lineage>
        <taxon>Eukaryota</taxon>
        <taxon>Sar</taxon>
        <taxon>Alveolata</taxon>
        <taxon>Apicomplexa</taxon>
        <taxon>Conoidasida</taxon>
        <taxon>Coccidia</taxon>
        <taxon>Eucoccidiorida</taxon>
        <taxon>Eimeriorina</taxon>
        <taxon>Sarcocystidae</taxon>
        <taxon>Neospora</taxon>
    </lineage>
</organism>
<feature type="compositionally biased region" description="Low complexity" evidence="1">
    <location>
        <begin position="1412"/>
        <end position="1447"/>
    </location>
</feature>
<feature type="region of interest" description="Disordered" evidence="1">
    <location>
        <begin position="1545"/>
        <end position="1672"/>
    </location>
</feature>